<keyword evidence="2" id="KW-1185">Reference proteome</keyword>
<evidence type="ECO:0000313" key="1">
    <source>
        <dbReference type="EMBL" id="GAA4424546.1"/>
    </source>
</evidence>
<evidence type="ECO:0000313" key="2">
    <source>
        <dbReference type="Proteomes" id="UP001500552"/>
    </source>
</evidence>
<comment type="caution">
    <text evidence="1">The sequence shown here is derived from an EMBL/GenBank/DDBJ whole genome shotgun (WGS) entry which is preliminary data.</text>
</comment>
<accession>A0ABP8LA98</accession>
<gene>
    <name evidence="1" type="ORF">GCM10023188_04480</name>
</gene>
<sequence length="48" mass="5699">MREGNVNDFDQYFCNRNVGLTLRYNFSKGAEIDERRRNSLDELNRTGN</sequence>
<protein>
    <recommendedName>
        <fullName evidence="3">Outer membrane protein beta-barrel family protein</fullName>
    </recommendedName>
</protein>
<proteinExistence type="predicted"/>
<name>A0ABP8LA98_9BACT</name>
<evidence type="ECO:0008006" key="3">
    <source>
        <dbReference type="Google" id="ProtNLM"/>
    </source>
</evidence>
<reference evidence="2" key="1">
    <citation type="journal article" date="2019" name="Int. J. Syst. Evol. Microbiol.">
        <title>The Global Catalogue of Microorganisms (GCM) 10K type strain sequencing project: providing services to taxonomists for standard genome sequencing and annotation.</title>
        <authorList>
            <consortium name="The Broad Institute Genomics Platform"/>
            <consortium name="The Broad Institute Genome Sequencing Center for Infectious Disease"/>
            <person name="Wu L."/>
            <person name="Ma J."/>
        </authorList>
    </citation>
    <scope>NUCLEOTIDE SEQUENCE [LARGE SCALE GENOMIC DNA]</scope>
    <source>
        <strain evidence="2">JCM 17926</strain>
    </source>
</reference>
<dbReference type="Proteomes" id="UP001500552">
    <property type="component" value="Unassembled WGS sequence"/>
</dbReference>
<dbReference type="EMBL" id="BAABHC010000002">
    <property type="protein sequence ID" value="GAA4424546.1"/>
    <property type="molecule type" value="Genomic_DNA"/>
</dbReference>
<dbReference type="RefSeq" id="WP_345156520.1">
    <property type="nucleotide sequence ID" value="NZ_BAABHC010000002.1"/>
</dbReference>
<organism evidence="1 2">
    <name type="scientific">Pontibacter saemangeumensis</name>
    <dbReference type="NCBI Taxonomy" id="1084525"/>
    <lineage>
        <taxon>Bacteria</taxon>
        <taxon>Pseudomonadati</taxon>
        <taxon>Bacteroidota</taxon>
        <taxon>Cytophagia</taxon>
        <taxon>Cytophagales</taxon>
        <taxon>Hymenobacteraceae</taxon>
        <taxon>Pontibacter</taxon>
    </lineage>
</organism>